<gene>
    <name evidence="2" type="ORF">EZE20_07270</name>
</gene>
<evidence type="ECO:0000313" key="3">
    <source>
        <dbReference type="Proteomes" id="UP000295706"/>
    </source>
</evidence>
<keyword evidence="3" id="KW-1185">Reference proteome</keyword>
<feature type="domain" description="Tll0287-like" evidence="1">
    <location>
        <begin position="63"/>
        <end position="195"/>
    </location>
</feature>
<protein>
    <submittedName>
        <fullName evidence="2">DUF3365 domain-containing protein</fullName>
    </submittedName>
</protein>
<organism evidence="2 3">
    <name type="scientific">Arundinibacter roseus</name>
    <dbReference type="NCBI Taxonomy" id="2070510"/>
    <lineage>
        <taxon>Bacteria</taxon>
        <taxon>Pseudomonadati</taxon>
        <taxon>Bacteroidota</taxon>
        <taxon>Cytophagia</taxon>
        <taxon>Cytophagales</taxon>
        <taxon>Spirosomataceae</taxon>
        <taxon>Arundinibacter</taxon>
    </lineage>
</organism>
<proteinExistence type="predicted"/>
<dbReference type="RefSeq" id="WP_132116039.1">
    <property type="nucleotide sequence ID" value="NZ_SMJU01000004.1"/>
</dbReference>
<evidence type="ECO:0000259" key="1">
    <source>
        <dbReference type="Pfam" id="PF11845"/>
    </source>
</evidence>
<evidence type="ECO:0000313" key="2">
    <source>
        <dbReference type="EMBL" id="TDB66916.1"/>
    </source>
</evidence>
<dbReference type="Proteomes" id="UP000295706">
    <property type="component" value="Unassembled WGS sequence"/>
</dbReference>
<comment type="caution">
    <text evidence="2">The sequence shown here is derived from an EMBL/GenBank/DDBJ whole genome shotgun (WGS) entry which is preliminary data.</text>
</comment>
<accession>A0A4R4KJA0</accession>
<dbReference type="OrthoDB" id="1494333at2"/>
<dbReference type="InterPro" id="IPR021796">
    <property type="entry name" value="Tll0287-like_dom"/>
</dbReference>
<reference evidence="2 3" key="1">
    <citation type="submission" date="2019-02" db="EMBL/GenBank/DDBJ databases">
        <title>Arundinibacter roseus gen. nov., sp. nov., a new member of the family Cytophagaceae.</title>
        <authorList>
            <person name="Szuroczki S."/>
            <person name="Khayer B."/>
            <person name="Sproer C."/>
            <person name="Toumi M."/>
            <person name="Szabo A."/>
            <person name="Felfoldi T."/>
            <person name="Schumann P."/>
            <person name="Toth E."/>
        </authorList>
    </citation>
    <scope>NUCLEOTIDE SEQUENCE [LARGE SCALE GENOMIC DNA]</scope>
    <source>
        <strain evidence="2 3">DMA-k-7a</strain>
    </source>
</reference>
<name>A0A4R4KJA0_9BACT</name>
<dbReference type="PROSITE" id="PS51257">
    <property type="entry name" value="PROKAR_LIPOPROTEIN"/>
    <property type="match status" value="1"/>
</dbReference>
<sequence>MKNLSLTLLLGFSVLVSCQNKITQPPSQIASASGTTERYQTLGDSLSQSAQKAVMQALMKAISEKGTAHAVDFCNTNALPILAGQTAGKQIRIERISEKYRNPADKPTLKDLPVLHSFAKKHADKEPLKPILIENKKQAIYFKPILVAMPTCLKCHGDPTTDIEPTTLRVIQEKYPDDRATGYASGDFRGLWKITFLK</sequence>
<dbReference type="Pfam" id="PF11845">
    <property type="entry name" value="Tll0287-like"/>
    <property type="match status" value="1"/>
</dbReference>
<dbReference type="EMBL" id="SMJU01000004">
    <property type="protein sequence ID" value="TDB66916.1"/>
    <property type="molecule type" value="Genomic_DNA"/>
</dbReference>
<dbReference type="AlphaFoldDB" id="A0A4R4KJA0"/>